<reference evidence="1" key="1">
    <citation type="journal article" date="2003" name="Genome Biol.">
        <title>An integrated gene annotation and transcriptional profiling approach towards the full gene content of the Drosophila genome.</title>
        <authorList>
            <person name="Hild M."/>
            <person name="Beckmann B."/>
            <person name="Haas S.A."/>
            <person name="Koch B."/>
            <person name="Solovyev V."/>
            <person name="Busold C."/>
            <person name="Fellenberg K."/>
            <person name="Boutros M."/>
            <person name="Vingron M."/>
            <person name="Sauer F."/>
            <person name="Hoheisel J.D."/>
            <person name="Paro R."/>
        </authorList>
    </citation>
    <scope>NUCLEOTIDE SEQUENCE</scope>
</reference>
<protein>
    <submittedName>
        <fullName evidence="1">HDC17530</fullName>
    </submittedName>
</protein>
<proteinExistence type="predicted"/>
<dbReference type="AlphaFoldDB" id="Q6IIN1"/>
<name>Q6IIN1_DROME</name>
<organism evidence="1">
    <name type="scientific">Drosophila melanogaster</name>
    <name type="common">Fruit fly</name>
    <dbReference type="NCBI Taxonomy" id="7227"/>
    <lineage>
        <taxon>Eukaryota</taxon>
        <taxon>Metazoa</taxon>
        <taxon>Ecdysozoa</taxon>
        <taxon>Arthropoda</taxon>
        <taxon>Hexapoda</taxon>
        <taxon>Insecta</taxon>
        <taxon>Pterygota</taxon>
        <taxon>Neoptera</taxon>
        <taxon>Endopterygota</taxon>
        <taxon>Diptera</taxon>
        <taxon>Brachycera</taxon>
        <taxon>Muscomorpha</taxon>
        <taxon>Ephydroidea</taxon>
        <taxon>Drosophilidae</taxon>
        <taxon>Drosophila</taxon>
        <taxon>Sophophora</taxon>
    </lineage>
</organism>
<sequence>MTHSFIGKKQQLISGRVQATRTCWRSGGRGLCCNATQREISTRIRMEGGGLVARERLDADEVASKERSQQASYTPRK</sequence>
<accession>Q6IIN1</accession>
<dbReference type="EMBL" id="BK003035">
    <property type="protein sequence ID" value="DAA03235.1"/>
    <property type="molecule type" value="Genomic_DNA"/>
</dbReference>
<evidence type="ECO:0000313" key="1">
    <source>
        <dbReference type="EMBL" id="DAA03235.1"/>
    </source>
</evidence>
<gene>
    <name evidence="1" type="ORF">HDC17530</name>
</gene>